<keyword evidence="2" id="KW-0812">Transmembrane</keyword>
<comment type="caution">
    <text evidence="3">The sequence shown here is derived from an EMBL/GenBank/DDBJ whole genome shotgun (WGS) entry which is preliminary data.</text>
</comment>
<feature type="transmembrane region" description="Helical" evidence="2">
    <location>
        <begin position="51"/>
        <end position="69"/>
    </location>
</feature>
<gene>
    <name evidence="3" type="ORF">PAMC26577_39780</name>
</gene>
<evidence type="ECO:0000256" key="2">
    <source>
        <dbReference type="SAM" id="Phobius"/>
    </source>
</evidence>
<dbReference type="EMBL" id="NBTZ01000181">
    <property type="protein sequence ID" value="OTP65379.1"/>
    <property type="molecule type" value="Genomic_DNA"/>
</dbReference>
<protein>
    <submittedName>
        <fullName evidence="3">Uncharacterized protein</fullName>
    </submittedName>
</protein>
<evidence type="ECO:0000256" key="1">
    <source>
        <dbReference type="SAM" id="MobiDB-lite"/>
    </source>
</evidence>
<feature type="region of interest" description="Disordered" evidence="1">
    <location>
        <begin position="250"/>
        <end position="306"/>
    </location>
</feature>
<feature type="region of interest" description="Disordered" evidence="1">
    <location>
        <begin position="154"/>
        <end position="212"/>
    </location>
</feature>
<dbReference type="Proteomes" id="UP000195221">
    <property type="component" value="Unassembled WGS sequence"/>
</dbReference>
<organism evidence="3 4">
    <name type="scientific">Caballeronia sordidicola</name>
    <name type="common">Burkholderia sordidicola</name>
    <dbReference type="NCBI Taxonomy" id="196367"/>
    <lineage>
        <taxon>Bacteria</taxon>
        <taxon>Pseudomonadati</taxon>
        <taxon>Pseudomonadota</taxon>
        <taxon>Betaproteobacteria</taxon>
        <taxon>Burkholderiales</taxon>
        <taxon>Burkholderiaceae</taxon>
        <taxon>Caballeronia</taxon>
    </lineage>
</organism>
<sequence>MNASLNVSPMCRRCGDPVDLDAEICPSCGAIASPTAVRASAYSTMSGRTKGLIATAFVCVLGLAAYTLMPGSMHTAPVDTTASDVARTSGVEGNRVREPALDSRHDASMSAALDAVRESLQRHDMESAKVLLAAILAMHRDNPDALELRNEVMAGQNPDKPAAPVARTSMPPTRLADTRHTSAVVAATSRQPRSRAATHEHATRTSKKAPVVANKKVATHKVVMAKATTPKPSAVHKPPVLVREAQVKEIRSETPASTHGGTSRSVQTASGAPLVSSGTQQAPSSGHQDEGGALQSQRWRDRGGMR</sequence>
<keyword evidence="2" id="KW-0472">Membrane</keyword>
<feature type="compositionally biased region" description="Polar residues" evidence="1">
    <location>
        <begin position="254"/>
        <end position="286"/>
    </location>
</feature>
<reference evidence="3 4" key="1">
    <citation type="submission" date="2017-03" db="EMBL/GenBank/DDBJ databases">
        <title>Genome analysis of strain PAMC 26577.</title>
        <authorList>
            <person name="Oh H.-M."/>
            <person name="Yang J.-A."/>
        </authorList>
    </citation>
    <scope>NUCLEOTIDE SEQUENCE [LARGE SCALE GENOMIC DNA]</scope>
    <source>
        <strain evidence="3 4">PAMC 26577</strain>
    </source>
</reference>
<dbReference type="RefSeq" id="WP_119024824.1">
    <property type="nucleotide sequence ID" value="NZ_NBTZ01000181.1"/>
</dbReference>
<evidence type="ECO:0000313" key="4">
    <source>
        <dbReference type="Proteomes" id="UP000195221"/>
    </source>
</evidence>
<name>A0A242M4C2_CABSO</name>
<accession>A0A242M4C2</accession>
<evidence type="ECO:0000313" key="3">
    <source>
        <dbReference type="EMBL" id="OTP65379.1"/>
    </source>
</evidence>
<keyword evidence="2" id="KW-1133">Transmembrane helix</keyword>
<dbReference type="AlphaFoldDB" id="A0A242M4C2"/>
<proteinExistence type="predicted"/>